<evidence type="ECO:0000313" key="5">
    <source>
        <dbReference type="Ensembl" id="ENSCSEP00000033530.1"/>
    </source>
</evidence>
<reference evidence="5 6" key="1">
    <citation type="journal article" date="2014" name="Nat. Genet.">
        <title>Whole-genome sequence of a flatfish provides insights into ZW sex chromosome evolution and adaptation to a benthic lifestyle.</title>
        <authorList>
            <person name="Chen S."/>
            <person name="Zhang G."/>
            <person name="Shao C."/>
            <person name="Huang Q."/>
            <person name="Liu G."/>
            <person name="Zhang P."/>
            <person name="Song W."/>
            <person name="An N."/>
            <person name="Chalopin D."/>
            <person name="Volff J.N."/>
            <person name="Hong Y."/>
            <person name="Li Q."/>
            <person name="Sha Z."/>
            <person name="Zhou H."/>
            <person name="Xie M."/>
            <person name="Yu Q."/>
            <person name="Liu Y."/>
            <person name="Xiang H."/>
            <person name="Wang N."/>
            <person name="Wu K."/>
            <person name="Yang C."/>
            <person name="Zhou Q."/>
            <person name="Liao X."/>
            <person name="Yang L."/>
            <person name="Hu Q."/>
            <person name="Zhang J."/>
            <person name="Meng L."/>
            <person name="Jin L."/>
            <person name="Tian Y."/>
            <person name="Lian J."/>
            <person name="Yang J."/>
            <person name="Miao G."/>
            <person name="Liu S."/>
            <person name="Liang Z."/>
            <person name="Yan F."/>
            <person name="Li Y."/>
            <person name="Sun B."/>
            <person name="Zhang H."/>
            <person name="Zhang J."/>
            <person name="Zhu Y."/>
            <person name="Du M."/>
            <person name="Zhao Y."/>
            <person name="Schartl M."/>
            <person name="Tang Q."/>
            <person name="Wang J."/>
        </authorList>
    </citation>
    <scope>NUCLEOTIDE SEQUENCE</scope>
</reference>
<evidence type="ECO:0000259" key="4">
    <source>
        <dbReference type="PROSITE" id="PS51720"/>
    </source>
</evidence>
<dbReference type="FunCoup" id="A0A3P8X6P5">
    <property type="interactions" value="10"/>
</dbReference>
<protein>
    <submittedName>
        <fullName evidence="5">Si:ch211-214j24.15</fullName>
    </submittedName>
</protein>
<dbReference type="GO" id="GO:0005525">
    <property type="term" value="F:GTP binding"/>
    <property type="evidence" value="ECO:0007669"/>
    <property type="project" value="UniProtKB-KW"/>
</dbReference>
<dbReference type="AlphaFoldDB" id="A0A3P8X6P5"/>
<dbReference type="InterPro" id="IPR027417">
    <property type="entry name" value="P-loop_NTPase"/>
</dbReference>
<evidence type="ECO:0000256" key="1">
    <source>
        <dbReference type="ARBA" id="ARBA00008535"/>
    </source>
</evidence>
<dbReference type="OrthoDB" id="9982588at2759"/>
<dbReference type="Ensembl" id="ENSCSET00000033964.1">
    <property type="protein sequence ID" value="ENSCSEP00000033530.1"/>
    <property type="gene ID" value="ENSCSEG00000021519.1"/>
</dbReference>
<dbReference type="GeneTree" id="ENSGT00940000162556"/>
<keyword evidence="3" id="KW-0342">GTP-binding</keyword>
<proteinExistence type="inferred from homology"/>
<sequence>MATSETSEADSWCNSHLKIILLGGRNSGKSSVGNLLLGKDEFLTKERTICSRRVGMVAGQWLTVVDTPGWWCDFSTQDTCELVKRELVNSVSLCSPGPHVFLIIVKLSSAFSERRRRAVEEHVALLGDGVWSHSILVLTGTDRFKHSEEEQVLIAGKALHWLRERCNHRTHRFNLSVGTDVSKLLEKIQRIVRENGHGVFEVQGNILQEAAEETRRVEERAQQRLMRVRRHRCLMQERVRAVSDIRLMLLGAKGSGKTSVMNTILSRETQPTKKTIQCVTGKAMVFGRDVTVVDTPGWWMNYFCEESSIFDQREMVLSLSLCPPGPHVFLLVIRADRAFTETYRRAAQDHLELISEHIWSRVILVFSVGDWLEGTSLEQYIESEGEPLQWLVERCGNRYHVLNCRARGDGFQVRELIRKIELLFTGGSGYQYYEIERSVVEQLDMKMREESEGAKERLRMKEKQRQMAKSQLEKLGPLQELRLVLIGGRKTGKSSCGNTILGRECFNTDTHTASCAVIQHKIKDKVVTVVDTPGGSSVSPNLVTEPPTCAVLLVVNLSSSFKNTQKEELEEQLEEGGGHLWHKAVVLFSYGDWLGDTSIEQRIESEGEPLQRLVEKCGNRYQVLDNRNTENGDQVDDLIQLIEEMTTDERVEALHRTDHMWSSVPATHEQEEDAVTQFKQDFNTSCDLPDLDFSTQAIQKCLDATGAACQLVPLPASRMRAQNGVTVLDRDTFMSIMASVLFEKKSLRSAATGHERTTVNLPVYVPAELFNNNLRLNGEGQVSLYSASHQPPLVVLPQSQNIVVVDESAANVRQLCHPVLIERTLRRLTESGGLQQLIEQWGDSSLEELEAFIDAYFEMVWEQTMGSCQLTEPKSPTTEQDTEVTEAGQDVEVLSSIDRKLSKLELLEEIRNDLFKMKESLEQSCKAIQELTHKS</sequence>
<evidence type="ECO:0000256" key="3">
    <source>
        <dbReference type="ARBA" id="ARBA00023134"/>
    </source>
</evidence>
<organism evidence="5 6">
    <name type="scientific">Cynoglossus semilaevis</name>
    <name type="common">Tongue sole</name>
    <dbReference type="NCBI Taxonomy" id="244447"/>
    <lineage>
        <taxon>Eukaryota</taxon>
        <taxon>Metazoa</taxon>
        <taxon>Chordata</taxon>
        <taxon>Craniata</taxon>
        <taxon>Vertebrata</taxon>
        <taxon>Euteleostomi</taxon>
        <taxon>Actinopterygii</taxon>
        <taxon>Neopterygii</taxon>
        <taxon>Teleostei</taxon>
        <taxon>Neoteleostei</taxon>
        <taxon>Acanthomorphata</taxon>
        <taxon>Carangaria</taxon>
        <taxon>Pleuronectiformes</taxon>
        <taxon>Pleuronectoidei</taxon>
        <taxon>Cynoglossidae</taxon>
        <taxon>Cynoglossinae</taxon>
        <taxon>Cynoglossus</taxon>
    </lineage>
</organism>
<dbReference type="KEGG" id="csem:103392734"/>
<dbReference type="InParanoid" id="A0A3P8X6P5"/>
<feature type="domain" description="AIG1-type G" evidence="4">
    <location>
        <begin position="478"/>
        <end position="665"/>
    </location>
</feature>
<dbReference type="GeneID" id="103392734"/>
<dbReference type="FunFam" id="3.40.50.300:FF:001809">
    <property type="entry name" value="Si:ch1073-365p7.2"/>
    <property type="match status" value="2"/>
</dbReference>
<dbReference type="SUPFAM" id="SSF52540">
    <property type="entry name" value="P-loop containing nucleoside triphosphate hydrolases"/>
    <property type="match status" value="3"/>
</dbReference>
<dbReference type="InterPro" id="IPR006703">
    <property type="entry name" value="G_AIG1"/>
</dbReference>
<keyword evidence="6" id="KW-1185">Reference proteome</keyword>
<evidence type="ECO:0000313" key="6">
    <source>
        <dbReference type="Proteomes" id="UP000265120"/>
    </source>
</evidence>
<dbReference type="PROSITE" id="PS51720">
    <property type="entry name" value="G_AIG1"/>
    <property type="match status" value="3"/>
</dbReference>
<reference evidence="5" key="2">
    <citation type="submission" date="2025-08" db="UniProtKB">
        <authorList>
            <consortium name="Ensembl"/>
        </authorList>
    </citation>
    <scope>IDENTIFICATION</scope>
</reference>
<evidence type="ECO:0000256" key="2">
    <source>
        <dbReference type="ARBA" id="ARBA00022741"/>
    </source>
</evidence>
<dbReference type="Gene3D" id="3.40.50.300">
    <property type="entry name" value="P-loop containing nucleotide triphosphate hydrolases"/>
    <property type="match status" value="3"/>
</dbReference>
<comment type="similarity">
    <text evidence="1">Belongs to the TRAFAC class TrmE-Era-EngA-EngB-Septin-like GTPase superfamily. AIG1/Toc34/Toc159-like paraseptin GTPase family. IAN subfamily.</text>
</comment>
<feature type="domain" description="AIG1-type G" evidence="4">
    <location>
        <begin position="14"/>
        <end position="209"/>
    </location>
</feature>
<dbReference type="Pfam" id="PF04548">
    <property type="entry name" value="AIG1"/>
    <property type="match status" value="3"/>
</dbReference>
<dbReference type="Proteomes" id="UP000265120">
    <property type="component" value="Chromosome 17"/>
</dbReference>
<dbReference type="RefSeq" id="XP_008327661.1">
    <property type="nucleotide sequence ID" value="XM_008329439.2"/>
</dbReference>
<dbReference type="PANTHER" id="PTHR10903">
    <property type="entry name" value="GTPASE, IMAP FAMILY MEMBER-RELATED"/>
    <property type="match status" value="1"/>
</dbReference>
<reference evidence="5" key="3">
    <citation type="submission" date="2025-09" db="UniProtKB">
        <authorList>
            <consortium name="Ensembl"/>
        </authorList>
    </citation>
    <scope>IDENTIFICATION</scope>
</reference>
<name>A0A3P8X6P5_CYNSE</name>
<feature type="domain" description="AIG1-type G" evidence="4">
    <location>
        <begin position="242"/>
        <end position="441"/>
    </location>
</feature>
<dbReference type="InterPro" id="IPR045058">
    <property type="entry name" value="GIMA/IAN/Toc"/>
</dbReference>
<dbReference type="PANTHER" id="PTHR10903:SF179">
    <property type="entry name" value="GTPASE IMAP FAMILY MEMBER 8"/>
    <property type="match status" value="1"/>
</dbReference>
<keyword evidence="2" id="KW-0547">Nucleotide-binding</keyword>
<accession>A0A3P8X6P5</accession>